<evidence type="ECO:0000313" key="1">
    <source>
        <dbReference type="EMBL" id="KAK4829259.1"/>
    </source>
</evidence>
<dbReference type="EMBL" id="JAUNZN010000001">
    <property type="protein sequence ID" value="KAK4829259.1"/>
    <property type="molecule type" value="Genomic_DNA"/>
</dbReference>
<gene>
    <name evidence="1" type="ORF">QYF61_002545</name>
</gene>
<organism evidence="1 2">
    <name type="scientific">Mycteria americana</name>
    <name type="common">Wood stork</name>
    <dbReference type="NCBI Taxonomy" id="33587"/>
    <lineage>
        <taxon>Eukaryota</taxon>
        <taxon>Metazoa</taxon>
        <taxon>Chordata</taxon>
        <taxon>Craniata</taxon>
        <taxon>Vertebrata</taxon>
        <taxon>Euteleostomi</taxon>
        <taxon>Archelosauria</taxon>
        <taxon>Archosauria</taxon>
        <taxon>Dinosauria</taxon>
        <taxon>Saurischia</taxon>
        <taxon>Theropoda</taxon>
        <taxon>Coelurosauria</taxon>
        <taxon>Aves</taxon>
        <taxon>Neognathae</taxon>
        <taxon>Neoaves</taxon>
        <taxon>Aequornithes</taxon>
        <taxon>Ciconiiformes</taxon>
        <taxon>Ciconiidae</taxon>
        <taxon>Mycteria</taxon>
    </lineage>
</organism>
<dbReference type="PANTHER" id="PTHR33332">
    <property type="entry name" value="REVERSE TRANSCRIPTASE DOMAIN-CONTAINING PROTEIN"/>
    <property type="match status" value="1"/>
</dbReference>
<dbReference type="Proteomes" id="UP001333110">
    <property type="component" value="Unassembled WGS sequence"/>
</dbReference>
<evidence type="ECO:0000313" key="2">
    <source>
        <dbReference type="Proteomes" id="UP001333110"/>
    </source>
</evidence>
<dbReference type="AlphaFoldDB" id="A0AAN7NPL4"/>
<proteinExistence type="predicted"/>
<reference evidence="1 2" key="1">
    <citation type="journal article" date="2023" name="J. Hered.">
        <title>Chromosome-level genome of the wood stork (Mycteria americana) provides insight into avian chromosome evolution.</title>
        <authorList>
            <person name="Flamio R. Jr."/>
            <person name="Ramstad K.M."/>
        </authorList>
    </citation>
    <scope>NUCLEOTIDE SEQUENCE [LARGE SCALE GENOMIC DNA]</scope>
    <source>
        <strain evidence="1">JAX WOST 10</strain>
    </source>
</reference>
<accession>A0AAN7NPL4</accession>
<sequence>MVKGLEAITYEEQLRILHLFTLEKRRMRGDLIALYNFLMKESREGAIGRGEQLKAVSGEDMRKKIFTERMVKHWNKFPREVVVSPSLSVFKKSLDDCDHLDGSTPFALPIKLSLPKPMSFLTFTLVILSPIPLGGGVASSCVGLSCRLGLNHDSVLLDSRLNRSQQCALAAKKANRKLGCKHSIISRSKEVIIPLYLVLVRHHLEYCVQFWAPQFKKDAKVPESLQRRPTKLVKGLEGMSYNEQLRTLGLSSFETRRLRGNLIALYSFLRRASGEGAHNIPPLRPPLCTFTELQWEEGVSSVQVILWASVRADNSVN</sequence>
<keyword evidence="2" id="KW-1185">Reference proteome</keyword>
<comment type="caution">
    <text evidence="1">The sequence shown here is derived from an EMBL/GenBank/DDBJ whole genome shotgun (WGS) entry which is preliminary data.</text>
</comment>
<protein>
    <submittedName>
        <fullName evidence="1">Uncharacterized protein</fullName>
    </submittedName>
</protein>
<name>A0AAN7NPL4_MYCAM</name>